<dbReference type="Proteomes" id="UP000076727">
    <property type="component" value="Unassembled WGS sequence"/>
</dbReference>
<dbReference type="SMART" id="SM00164">
    <property type="entry name" value="TBC"/>
    <property type="match status" value="1"/>
</dbReference>
<dbReference type="STRING" id="1314783.A0A165R1K2"/>
<feature type="compositionally biased region" description="Pro residues" evidence="2">
    <location>
        <begin position="718"/>
        <end position="728"/>
    </location>
</feature>
<feature type="compositionally biased region" description="Polar residues" evidence="2">
    <location>
        <begin position="734"/>
        <end position="746"/>
    </location>
</feature>
<reference evidence="4 5" key="1">
    <citation type="journal article" date="2016" name="Mol. Biol. Evol.">
        <title>Comparative Genomics of Early-Diverging Mushroom-Forming Fungi Provides Insights into the Origins of Lignocellulose Decay Capabilities.</title>
        <authorList>
            <person name="Nagy L.G."/>
            <person name="Riley R."/>
            <person name="Tritt A."/>
            <person name="Adam C."/>
            <person name="Daum C."/>
            <person name="Floudas D."/>
            <person name="Sun H."/>
            <person name="Yadav J.S."/>
            <person name="Pangilinan J."/>
            <person name="Larsson K.H."/>
            <person name="Matsuura K."/>
            <person name="Barry K."/>
            <person name="Labutti K."/>
            <person name="Kuo R."/>
            <person name="Ohm R.A."/>
            <person name="Bhattacharya S.S."/>
            <person name="Shirouzu T."/>
            <person name="Yoshinaga Y."/>
            <person name="Martin F.M."/>
            <person name="Grigoriev I.V."/>
            <person name="Hibbett D.S."/>
        </authorList>
    </citation>
    <scope>NUCLEOTIDE SEQUENCE [LARGE SCALE GENOMIC DNA]</scope>
    <source>
        <strain evidence="4 5">L-15889</strain>
    </source>
</reference>
<dbReference type="Gene3D" id="1.10.472.80">
    <property type="entry name" value="Ypt/Rab-GAP domain of gyp1p, domain 3"/>
    <property type="match status" value="1"/>
</dbReference>
<dbReference type="EMBL" id="KV429053">
    <property type="protein sequence ID" value="KZT70178.1"/>
    <property type="molecule type" value="Genomic_DNA"/>
</dbReference>
<dbReference type="GO" id="GO:0005096">
    <property type="term" value="F:GTPase activator activity"/>
    <property type="evidence" value="ECO:0007669"/>
    <property type="project" value="UniProtKB-KW"/>
</dbReference>
<name>A0A165R1K2_9APHY</name>
<dbReference type="InterPro" id="IPR035969">
    <property type="entry name" value="Rab-GAP_TBC_sf"/>
</dbReference>
<keyword evidence="5" id="KW-1185">Reference proteome</keyword>
<dbReference type="Gene3D" id="1.10.8.270">
    <property type="entry name" value="putative rabgap domain of human tbc1 domain family member 14 like domains"/>
    <property type="match status" value="1"/>
</dbReference>
<dbReference type="Pfam" id="PF00566">
    <property type="entry name" value="RabGAP-TBC"/>
    <property type="match status" value="2"/>
</dbReference>
<evidence type="ECO:0000259" key="3">
    <source>
        <dbReference type="PROSITE" id="PS50086"/>
    </source>
</evidence>
<evidence type="ECO:0000313" key="5">
    <source>
        <dbReference type="Proteomes" id="UP000076727"/>
    </source>
</evidence>
<dbReference type="OrthoDB" id="27140at2759"/>
<dbReference type="FunFam" id="1.10.8.270:FF:000011">
    <property type="entry name" value="TBC1 domain family member 5"/>
    <property type="match status" value="1"/>
</dbReference>
<evidence type="ECO:0000313" key="4">
    <source>
        <dbReference type="EMBL" id="KZT70178.1"/>
    </source>
</evidence>
<sequence>MSEGRTRPEVTEIKDAYDHLFNSSLSLSKIKDAALGGRLFQATDDAPGIAGRSLAWKLFLVQAEPLQTKADTISVSPLEALRATRHQYTTLLLEKMRAPDGSYEEGLTIPGTSESPSRVAQTRLDLSKNNPLSLDDQNPWTEWFASMELKKEILKDVERTFPDIGYFRDPEVQAQLTNILFIHSSMYPDIGYRQGMHELLAPLFYAVDYDSIDEKDATLDDANVKEFCSRAWVAADAWALLSSIMNGVGRWYEWQEGKATEKSPLSSHVQLNAGASGSSMKPYVAPIVEACNRVQSTYLKSVDPELWKSMQNAGIEPQIYGIRWLRLLFTREFDMHDSMILWDGLFACDPSFDLAEWVCVAMLMRIRNKLIPSDYSGQLTFLLRYPSTPGDTTSETPTVHHGTLLLSQALTLQMSPSPTTGVSVIHENRNLLGIPVEVPEPPPPPARRRLRAGGQGQSFSAGSSARGHRGMSSRIEHARQQSSPMALPEILARGLLERGESLGINKTVMNAVSELKRNLPDLANSIGKLPLSPQSAYAAYPLLDERPTAERHSWESNSRFELERELTESRKAQRRLGDSVEWIVDTLLQDEGDASSRDTIRKRKQEALESLAYIRDALKGNVTDLQEERLIGEEERKRREAKEQLEKEREAERRRDLERSAPKPPQPTAAPPALTRPQALPTSRSSSAISPSYQSTARSPPKFGTIASSSPPTLSSPRFPPPPAPQKPIAPWSYTRTDFSSSTSPIASLPRVPPPSSTAQWAATPTTPAFPPPSASLPETPQSASRDQAPRRGVQHDPLGALR</sequence>
<evidence type="ECO:0000256" key="2">
    <source>
        <dbReference type="SAM" id="MobiDB-lite"/>
    </source>
</evidence>
<dbReference type="PANTHER" id="PTHR22957">
    <property type="entry name" value="TBC1 DOMAIN FAMILY MEMBER GTPASE-ACTIVATING PROTEIN"/>
    <property type="match status" value="1"/>
</dbReference>
<dbReference type="GO" id="GO:0005737">
    <property type="term" value="C:cytoplasm"/>
    <property type="evidence" value="ECO:0007669"/>
    <property type="project" value="UniProtKB-ARBA"/>
</dbReference>
<dbReference type="PANTHER" id="PTHR22957:SF337">
    <property type="entry name" value="TBC1 DOMAIN FAMILY MEMBER 5"/>
    <property type="match status" value="1"/>
</dbReference>
<feature type="compositionally biased region" description="Low complexity" evidence="2">
    <location>
        <begin position="707"/>
        <end position="717"/>
    </location>
</feature>
<dbReference type="PROSITE" id="PS50086">
    <property type="entry name" value="TBC_RABGAP"/>
    <property type="match status" value="1"/>
</dbReference>
<accession>A0A165R1K2</accession>
<dbReference type="FunFam" id="1.10.472.80:FF:000038">
    <property type="entry name" value="TBC1 domain family member 5"/>
    <property type="match status" value="1"/>
</dbReference>
<feature type="compositionally biased region" description="Low complexity" evidence="2">
    <location>
        <begin position="757"/>
        <end position="767"/>
    </location>
</feature>
<feature type="region of interest" description="Disordered" evidence="2">
    <location>
        <begin position="434"/>
        <end position="486"/>
    </location>
</feature>
<feature type="compositionally biased region" description="Low complexity" evidence="2">
    <location>
        <begin position="671"/>
        <end position="695"/>
    </location>
</feature>
<evidence type="ECO:0000256" key="1">
    <source>
        <dbReference type="ARBA" id="ARBA00022468"/>
    </source>
</evidence>
<proteinExistence type="predicted"/>
<gene>
    <name evidence="4" type="ORF">DAEQUDRAFT_725808</name>
</gene>
<dbReference type="AlphaFoldDB" id="A0A165R1K2"/>
<feature type="compositionally biased region" description="Basic and acidic residues" evidence="2">
    <location>
        <begin position="635"/>
        <end position="661"/>
    </location>
</feature>
<feature type="domain" description="Rab-GAP TBC" evidence="3">
    <location>
        <begin position="133"/>
        <end position="349"/>
    </location>
</feature>
<keyword evidence="1" id="KW-0343">GTPase activation</keyword>
<protein>
    <submittedName>
        <fullName evidence="4">RabGAP/TBC</fullName>
    </submittedName>
</protein>
<dbReference type="SUPFAM" id="SSF47923">
    <property type="entry name" value="Ypt/Rab-GAP domain of gyp1p"/>
    <property type="match status" value="2"/>
</dbReference>
<dbReference type="InterPro" id="IPR000195">
    <property type="entry name" value="Rab-GAP-TBC_dom"/>
</dbReference>
<feature type="region of interest" description="Disordered" evidence="2">
    <location>
        <begin position="635"/>
        <end position="803"/>
    </location>
</feature>
<organism evidence="4 5">
    <name type="scientific">Daedalea quercina L-15889</name>
    <dbReference type="NCBI Taxonomy" id="1314783"/>
    <lineage>
        <taxon>Eukaryota</taxon>
        <taxon>Fungi</taxon>
        <taxon>Dikarya</taxon>
        <taxon>Basidiomycota</taxon>
        <taxon>Agaricomycotina</taxon>
        <taxon>Agaricomycetes</taxon>
        <taxon>Polyporales</taxon>
        <taxon>Fomitopsis</taxon>
    </lineage>
</organism>